<dbReference type="InterPro" id="IPR036237">
    <property type="entry name" value="Xyl_isomerase-like_sf"/>
</dbReference>
<protein>
    <recommendedName>
        <fullName evidence="3">Xylose isomerase-like TIM barrel domain-containing protein</fullName>
    </recommendedName>
</protein>
<organism evidence="1 2">
    <name type="scientific">bacterium (Candidatus Gribaldobacteria) CG_4_8_14_3_um_filter_42_11</name>
    <dbReference type="NCBI Taxonomy" id="2014267"/>
    <lineage>
        <taxon>Bacteria</taxon>
        <taxon>Candidatus Gribaldobacteria</taxon>
    </lineage>
</organism>
<evidence type="ECO:0000313" key="1">
    <source>
        <dbReference type="EMBL" id="PIX02835.1"/>
    </source>
</evidence>
<accession>A0A2M7IXD5</accession>
<proteinExistence type="predicted"/>
<dbReference type="SUPFAM" id="SSF51658">
    <property type="entry name" value="Xylose isomerase-like"/>
    <property type="match status" value="1"/>
</dbReference>
<evidence type="ECO:0008006" key="3">
    <source>
        <dbReference type="Google" id="ProtNLM"/>
    </source>
</evidence>
<dbReference type="Proteomes" id="UP000230505">
    <property type="component" value="Unassembled WGS sequence"/>
</dbReference>
<gene>
    <name evidence="1" type="ORF">COZ78_03625</name>
</gene>
<reference evidence="2" key="1">
    <citation type="submission" date="2017-09" db="EMBL/GenBank/DDBJ databases">
        <title>Depth-based differentiation of microbial function through sediment-hosted aquifers and enrichment of novel symbionts in the deep terrestrial subsurface.</title>
        <authorList>
            <person name="Probst A.J."/>
            <person name="Ladd B."/>
            <person name="Jarett J.K."/>
            <person name="Geller-Mcgrath D.E."/>
            <person name="Sieber C.M.K."/>
            <person name="Emerson J.B."/>
            <person name="Anantharaman K."/>
            <person name="Thomas B.C."/>
            <person name="Malmstrom R."/>
            <person name="Stieglmeier M."/>
            <person name="Klingl A."/>
            <person name="Woyke T."/>
            <person name="Ryan C.M."/>
            <person name="Banfield J.F."/>
        </authorList>
    </citation>
    <scope>NUCLEOTIDE SEQUENCE [LARGE SCALE GENOMIC DNA]</scope>
</reference>
<dbReference type="AlphaFoldDB" id="A0A2M7IXD5"/>
<dbReference type="EMBL" id="PFHV01000097">
    <property type="protein sequence ID" value="PIX02835.1"/>
    <property type="molecule type" value="Genomic_DNA"/>
</dbReference>
<sequence length="237" mass="27901">MANKKILPGLTTITPGEWKNKVKEIDELGLKEIALFPTCLDYKARHELYHLLEKTGLSSILHVHLREEDFEAEELYYLINRFKTQVFNVHPTLRTMEFLKRNKKYKNQIFLENLESLPENFSEILELCGGVCLDLSHWEGHGILEGQDGYAGLPKLLKKYKIGCNHISAVKKEREHCYEEFSGINFYSYNSHYLNDFSEIDYVKKYKKYLADIISIELENPLKRQLEVKSYLEKIIF</sequence>
<dbReference type="Gene3D" id="3.20.20.150">
    <property type="entry name" value="Divalent-metal-dependent TIM barrel enzymes"/>
    <property type="match status" value="1"/>
</dbReference>
<comment type="caution">
    <text evidence="1">The sequence shown here is derived from an EMBL/GenBank/DDBJ whole genome shotgun (WGS) entry which is preliminary data.</text>
</comment>
<name>A0A2M7IXD5_9BACT</name>
<evidence type="ECO:0000313" key="2">
    <source>
        <dbReference type="Proteomes" id="UP000230505"/>
    </source>
</evidence>